<proteinExistence type="predicted"/>
<dbReference type="SUPFAM" id="SSF56529">
    <property type="entry name" value="FAH"/>
    <property type="match status" value="1"/>
</dbReference>
<sequence>MNATQLAQVLVDARRSATGLTDYPGRMPTDLDQAYAIQDAAMSLWPDEPVGWKAGLIAPQFRTPGGDERLIGPIWSRSVRLVGDADSDTASATELELPVYADGFAAVEAEFVVRLDAPAPAGGWNADEVAALPHTVFAGIEIASSPFPGINDHGPAVTASDFGNNAGLVVGAQLPADADPSMIGVRTELDGEEVGHQTGAAIPGGVLTSVAQTLSILGRRGRSVPAGTWFATGAVTGVHVARVGQSARISFGELPALRCRLVPADAA</sequence>
<dbReference type="RefSeq" id="WP_143986330.1">
    <property type="nucleotide sequence ID" value="NZ_CP041692.1"/>
</dbReference>
<keyword evidence="2" id="KW-1185">Reference proteome</keyword>
<dbReference type="GO" id="GO:0005737">
    <property type="term" value="C:cytoplasm"/>
    <property type="evidence" value="ECO:0007669"/>
    <property type="project" value="TreeGrafter"/>
</dbReference>
<dbReference type="InterPro" id="IPR036663">
    <property type="entry name" value="Fumarylacetoacetase_C_sf"/>
</dbReference>
<dbReference type="Proteomes" id="UP000319263">
    <property type="component" value="Chromosome"/>
</dbReference>
<name>A0A516PYX5_9ACTN</name>
<dbReference type="Gene3D" id="3.90.850.10">
    <property type="entry name" value="Fumarylacetoacetase-like, C-terminal domain"/>
    <property type="match status" value="1"/>
</dbReference>
<organism evidence="1 2">
    <name type="scientific">Microlunatus elymi</name>
    <dbReference type="NCBI Taxonomy" id="2596828"/>
    <lineage>
        <taxon>Bacteria</taxon>
        <taxon>Bacillati</taxon>
        <taxon>Actinomycetota</taxon>
        <taxon>Actinomycetes</taxon>
        <taxon>Propionibacteriales</taxon>
        <taxon>Propionibacteriaceae</taxon>
        <taxon>Microlunatus</taxon>
    </lineage>
</organism>
<protein>
    <submittedName>
        <fullName evidence="1">2-keto-4-pentenoate hydratase</fullName>
    </submittedName>
</protein>
<evidence type="ECO:0000313" key="1">
    <source>
        <dbReference type="EMBL" id="QDP96364.1"/>
    </source>
</evidence>
<dbReference type="AlphaFoldDB" id="A0A516PYX5"/>
<dbReference type="PANTHER" id="PTHR30143:SF0">
    <property type="entry name" value="2-KETO-4-PENTENOATE HYDRATASE"/>
    <property type="match status" value="1"/>
</dbReference>
<dbReference type="GO" id="GO:0008684">
    <property type="term" value="F:2-oxopent-4-enoate hydratase activity"/>
    <property type="evidence" value="ECO:0007669"/>
    <property type="project" value="TreeGrafter"/>
</dbReference>
<accession>A0A516PYX5</accession>
<gene>
    <name evidence="1" type="ORF">FOE78_11035</name>
</gene>
<dbReference type="OrthoDB" id="9792137at2"/>
<evidence type="ECO:0000313" key="2">
    <source>
        <dbReference type="Proteomes" id="UP000319263"/>
    </source>
</evidence>
<dbReference type="InterPro" id="IPR050772">
    <property type="entry name" value="Hydratase-Decarb/MhpD_sf"/>
</dbReference>
<reference evidence="1 2" key="1">
    <citation type="submission" date="2019-07" db="EMBL/GenBank/DDBJ databases">
        <title>Microlunatus dokdonensis sp. nov. isolated from the rhizospheric soil of the wild plant Elymus tsukushiensis.</title>
        <authorList>
            <person name="Ghim S.-Y."/>
            <person name="Hwang Y.-J."/>
            <person name="Son J.-S."/>
            <person name="Shin J.-H."/>
        </authorList>
    </citation>
    <scope>NUCLEOTIDE SEQUENCE [LARGE SCALE GENOMIC DNA]</scope>
    <source>
        <strain evidence="1 2">KUDC0627</strain>
    </source>
</reference>
<dbReference type="EMBL" id="CP041692">
    <property type="protein sequence ID" value="QDP96364.1"/>
    <property type="molecule type" value="Genomic_DNA"/>
</dbReference>
<dbReference type="PANTHER" id="PTHR30143">
    <property type="entry name" value="ACID HYDRATASE"/>
    <property type="match status" value="1"/>
</dbReference>
<dbReference type="KEGG" id="mik:FOE78_11035"/>